<dbReference type="PANTHER" id="PTHR47926:SF460">
    <property type="entry name" value="OS01G0815900 PROTEIN"/>
    <property type="match status" value="1"/>
</dbReference>
<sequence length="427" mass="48334">MMIWNTLLREYSLGLFPEEALNLYKLVFHECSPSSVPSDSFTFSFLLKACANLNQPIKGTQVHAHIIKFGFEFHVYVQTALVNMYLICGCLGDGVKVFEVMPERNLVTWNVMITGLTKLGELNIARPYFDEMPHRTVISWTGIIDGHTRLNQHAEALTLFRRMTMSEGIKPTEITILAILPAVWNLGSLDLSHSLYAYSEKTGFISSDIRVTNSFIDTFAKCGCIDSSFRVFEEISRERKNLITWTSIISGLAMHGMAKEAVKYFEEMEKEGFKPNRITFLSVLSACSHGGLIEEGVGFFEKMVYGYQIMPDIKHYGCMIDMLGRVGMLEEAEKMAMEVPVEMANVVIWRTLLGACSFHGNVEMSERVMKKILEIERGYGGDYVLFSNILSGVGRFGDAERVRRLMDERKVLKIPGLSLVDQEISRI</sequence>
<dbReference type="InterPro" id="IPR046848">
    <property type="entry name" value="E_motif"/>
</dbReference>
<dbReference type="FunCoup" id="A0A200Q0B6">
    <property type="interactions" value="485"/>
</dbReference>
<dbReference type="PANTHER" id="PTHR47926">
    <property type="entry name" value="PENTATRICOPEPTIDE REPEAT-CONTAINING PROTEIN"/>
    <property type="match status" value="1"/>
</dbReference>
<dbReference type="InterPro" id="IPR011990">
    <property type="entry name" value="TPR-like_helical_dom_sf"/>
</dbReference>
<reference evidence="3 4" key="1">
    <citation type="journal article" date="2017" name="Mol. Plant">
        <title>The Genome of Medicinal Plant Macleaya cordata Provides New Insights into Benzylisoquinoline Alkaloids Metabolism.</title>
        <authorList>
            <person name="Liu X."/>
            <person name="Liu Y."/>
            <person name="Huang P."/>
            <person name="Ma Y."/>
            <person name="Qing Z."/>
            <person name="Tang Q."/>
            <person name="Cao H."/>
            <person name="Cheng P."/>
            <person name="Zheng Y."/>
            <person name="Yuan Z."/>
            <person name="Zhou Y."/>
            <person name="Liu J."/>
            <person name="Tang Z."/>
            <person name="Zhuo Y."/>
            <person name="Zhang Y."/>
            <person name="Yu L."/>
            <person name="Huang J."/>
            <person name="Yang P."/>
            <person name="Peng Q."/>
            <person name="Zhang J."/>
            <person name="Jiang W."/>
            <person name="Zhang Z."/>
            <person name="Lin K."/>
            <person name="Ro D.K."/>
            <person name="Chen X."/>
            <person name="Xiong X."/>
            <person name="Shang Y."/>
            <person name="Huang S."/>
            <person name="Zeng J."/>
        </authorList>
    </citation>
    <scope>NUCLEOTIDE SEQUENCE [LARGE SCALE GENOMIC DNA]</scope>
    <source>
        <strain evidence="4">cv. BLH2017</strain>
        <tissue evidence="3">Root</tissue>
    </source>
</reference>
<evidence type="ECO:0000313" key="4">
    <source>
        <dbReference type="Proteomes" id="UP000195402"/>
    </source>
</evidence>
<accession>A0A200Q0B6</accession>
<dbReference type="InParanoid" id="A0A200Q0B6"/>
<feature type="repeat" description="PPR" evidence="2">
    <location>
        <begin position="105"/>
        <end position="139"/>
    </location>
</feature>
<evidence type="ECO:0000313" key="3">
    <source>
        <dbReference type="EMBL" id="OVA03913.1"/>
    </source>
</evidence>
<dbReference type="Pfam" id="PF13041">
    <property type="entry name" value="PPR_2"/>
    <property type="match status" value="1"/>
</dbReference>
<dbReference type="EMBL" id="MVGT01003464">
    <property type="protein sequence ID" value="OVA03913.1"/>
    <property type="molecule type" value="Genomic_DNA"/>
</dbReference>
<comment type="caution">
    <text evidence="3">The sequence shown here is derived from an EMBL/GenBank/DDBJ whole genome shotgun (WGS) entry which is preliminary data.</text>
</comment>
<dbReference type="FunFam" id="1.25.40.10:FF:000344">
    <property type="entry name" value="Pentatricopeptide repeat-containing protein"/>
    <property type="match status" value="1"/>
</dbReference>
<dbReference type="Pfam" id="PF20431">
    <property type="entry name" value="E_motif"/>
    <property type="match status" value="1"/>
</dbReference>
<dbReference type="NCBIfam" id="TIGR00756">
    <property type="entry name" value="PPR"/>
    <property type="match status" value="2"/>
</dbReference>
<evidence type="ECO:0000256" key="1">
    <source>
        <dbReference type="ARBA" id="ARBA00022737"/>
    </source>
</evidence>
<dbReference type="AlphaFoldDB" id="A0A200Q0B6"/>
<proteinExistence type="predicted"/>
<name>A0A200Q0B6_MACCD</name>
<organism evidence="3 4">
    <name type="scientific">Macleaya cordata</name>
    <name type="common">Five-seeded plume-poppy</name>
    <name type="synonym">Bocconia cordata</name>
    <dbReference type="NCBI Taxonomy" id="56857"/>
    <lineage>
        <taxon>Eukaryota</taxon>
        <taxon>Viridiplantae</taxon>
        <taxon>Streptophyta</taxon>
        <taxon>Embryophyta</taxon>
        <taxon>Tracheophyta</taxon>
        <taxon>Spermatophyta</taxon>
        <taxon>Magnoliopsida</taxon>
        <taxon>Ranunculales</taxon>
        <taxon>Papaveraceae</taxon>
        <taxon>Papaveroideae</taxon>
        <taxon>Macleaya</taxon>
    </lineage>
</organism>
<dbReference type="GO" id="GO:0009451">
    <property type="term" value="P:RNA modification"/>
    <property type="evidence" value="ECO:0007669"/>
    <property type="project" value="InterPro"/>
</dbReference>
<dbReference type="InterPro" id="IPR046960">
    <property type="entry name" value="PPR_At4g14850-like_plant"/>
</dbReference>
<dbReference type="Gene3D" id="1.25.40.10">
    <property type="entry name" value="Tetratricopeptide repeat domain"/>
    <property type="match status" value="4"/>
</dbReference>
<feature type="repeat" description="PPR" evidence="2">
    <location>
        <begin position="241"/>
        <end position="275"/>
    </location>
</feature>
<gene>
    <name evidence="3" type="ORF">BVC80_1321g61</name>
</gene>
<dbReference type="Pfam" id="PF01535">
    <property type="entry name" value="PPR"/>
    <property type="match status" value="5"/>
</dbReference>
<dbReference type="FunFam" id="1.25.40.10:FF:001213">
    <property type="entry name" value="Pentatricopeptide repeat-containing protein, mitochondrial"/>
    <property type="match status" value="1"/>
</dbReference>
<dbReference type="InterPro" id="IPR002885">
    <property type="entry name" value="PPR_rpt"/>
</dbReference>
<dbReference type="Proteomes" id="UP000195402">
    <property type="component" value="Unassembled WGS sequence"/>
</dbReference>
<protein>
    <submittedName>
        <fullName evidence="3">Pentatricopeptide repeat</fullName>
    </submittedName>
</protein>
<dbReference type="PROSITE" id="PS51375">
    <property type="entry name" value="PPR"/>
    <property type="match status" value="2"/>
</dbReference>
<keyword evidence="4" id="KW-1185">Reference proteome</keyword>
<evidence type="ECO:0000256" key="2">
    <source>
        <dbReference type="PROSITE-ProRule" id="PRU00708"/>
    </source>
</evidence>
<dbReference type="GO" id="GO:0003723">
    <property type="term" value="F:RNA binding"/>
    <property type="evidence" value="ECO:0007669"/>
    <property type="project" value="InterPro"/>
</dbReference>
<keyword evidence="1" id="KW-0677">Repeat</keyword>
<dbReference type="OrthoDB" id="1879205at2759"/>
<dbReference type="OMA" id="MSNIFCG"/>